<dbReference type="EMBL" id="SNYN01000018">
    <property type="protein sequence ID" value="TDQ48516.1"/>
    <property type="molecule type" value="Genomic_DNA"/>
</dbReference>
<evidence type="ECO:0000256" key="2">
    <source>
        <dbReference type="ARBA" id="ARBA00022692"/>
    </source>
</evidence>
<reference evidence="7 8" key="1">
    <citation type="submission" date="2019-03" db="EMBL/GenBank/DDBJ databases">
        <title>Genomic Encyclopedia of Type Strains, Phase IV (KMG-IV): sequencing the most valuable type-strain genomes for metagenomic binning, comparative biology and taxonomic classification.</title>
        <authorList>
            <person name="Goeker M."/>
        </authorList>
    </citation>
    <scope>NUCLEOTIDE SEQUENCE [LARGE SCALE GENOMIC DNA]</scope>
    <source>
        <strain evidence="7 8">DSM 46770</strain>
    </source>
</reference>
<proteinExistence type="predicted"/>
<evidence type="ECO:0000256" key="3">
    <source>
        <dbReference type="ARBA" id="ARBA00022989"/>
    </source>
</evidence>
<dbReference type="GO" id="GO:0016020">
    <property type="term" value="C:membrane"/>
    <property type="evidence" value="ECO:0007669"/>
    <property type="project" value="UniProtKB-SubCell"/>
</dbReference>
<sequence>MSYGPPSGPHNPGGYGPPPPGPYSGGQPAGQPPKNYLWMNILGLFGCTVIGIIGLIFALQVNSKWSIGDYAGAESSANTAKIMGIISLIGFILGAIFWVIYIVFFVVLAASSATYSTY</sequence>
<dbReference type="PANTHER" id="PTHR14948:SF25">
    <property type="entry name" value="DUF4190 DOMAIN-CONTAINING PROTEIN"/>
    <property type="match status" value="1"/>
</dbReference>
<evidence type="ECO:0000256" key="4">
    <source>
        <dbReference type="ARBA" id="ARBA00023136"/>
    </source>
</evidence>
<dbReference type="RefSeq" id="WP_133742695.1">
    <property type="nucleotide sequence ID" value="NZ_SNYN01000018.1"/>
</dbReference>
<keyword evidence="2 6" id="KW-0812">Transmembrane</keyword>
<comment type="caution">
    <text evidence="7">The sequence shown here is derived from an EMBL/GenBank/DDBJ whole genome shotgun (WGS) entry which is preliminary data.</text>
</comment>
<dbReference type="InterPro" id="IPR051423">
    <property type="entry name" value="CD225/Dispanin"/>
</dbReference>
<protein>
    <submittedName>
        <fullName evidence="7">Interferon-induced transmembrane protein</fullName>
    </submittedName>
</protein>
<evidence type="ECO:0000256" key="6">
    <source>
        <dbReference type="SAM" id="Phobius"/>
    </source>
</evidence>
<keyword evidence="4 6" id="KW-0472">Membrane</keyword>
<dbReference type="Pfam" id="PF04505">
    <property type="entry name" value="CD225"/>
    <property type="match status" value="1"/>
</dbReference>
<dbReference type="PANTHER" id="PTHR14948">
    <property type="entry name" value="NG5"/>
    <property type="match status" value="1"/>
</dbReference>
<name>A0A4R6UQN3_9ACTN</name>
<evidence type="ECO:0000256" key="1">
    <source>
        <dbReference type="ARBA" id="ARBA00004370"/>
    </source>
</evidence>
<evidence type="ECO:0000313" key="8">
    <source>
        <dbReference type="Proteomes" id="UP000295281"/>
    </source>
</evidence>
<feature type="transmembrane region" description="Helical" evidence="6">
    <location>
        <begin position="37"/>
        <end position="61"/>
    </location>
</feature>
<dbReference type="InterPro" id="IPR007593">
    <property type="entry name" value="CD225/Dispanin_fam"/>
</dbReference>
<keyword evidence="8" id="KW-1185">Reference proteome</keyword>
<organism evidence="7 8">
    <name type="scientific">Actinorugispora endophytica</name>
    <dbReference type="NCBI Taxonomy" id="1605990"/>
    <lineage>
        <taxon>Bacteria</taxon>
        <taxon>Bacillati</taxon>
        <taxon>Actinomycetota</taxon>
        <taxon>Actinomycetes</taxon>
        <taxon>Streptosporangiales</taxon>
        <taxon>Nocardiopsidaceae</taxon>
        <taxon>Actinorugispora</taxon>
    </lineage>
</organism>
<dbReference type="AlphaFoldDB" id="A0A4R6UQN3"/>
<evidence type="ECO:0000256" key="5">
    <source>
        <dbReference type="SAM" id="MobiDB-lite"/>
    </source>
</evidence>
<keyword evidence="3 6" id="KW-1133">Transmembrane helix</keyword>
<dbReference type="Proteomes" id="UP000295281">
    <property type="component" value="Unassembled WGS sequence"/>
</dbReference>
<comment type="subcellular location">
    <subcellularLocation>
        <location evidence="1">Membrane</location>
    </subcellularLocation>
</comment>
<dbReference type="OrthoDB" id="9815705at2"/>
<feature type="region of interest" description="Disordered" evidence="5">
    <location>
        <begin position="1"/>
        <end position="28"/>
    </location>
</feature>
<evidence type="ECO:0000313" key="7">
    <source>
        <dbReference type="EMBL" id="TDQ48516.1"/>
    </source>
</evidence>
<feature type="transmembrane region" description="Helical" evidence="6">
    <location>
        <begin position="82"/>
        <end position="110"/>
    </location>
</feature>
<accession>A0A4R6UQN3</accession>
<gene>
    <name evidence="7" type="ORF">EV190_11852</name>
</gene>